<name>A0ABS5I0M8_9GAMM</name>
<evidence type="ECO:0000313" key="3">
    <source>
        <dbReference type="Proteomes" id="UP000811844"/>
    </source>
</evidence>
<protein>
    <recommendedName>
        <fullName evidence="4">Outer membrane beta-barrel protein</fullName>
    </recommendedName>
</protein>
<evidence type="ECO:0000313" key="2">
    <source>
        <dbReference type="EMBL" id="MBR9727575.1"/>
    </source>
</evidence>
<accession>A0ABS5I0M8</accession>
<organism evidence="2 3">
    <name type="scientific">Shewanella intestini</name>
    <dbReference type="NCBI Taxonomy" id="2017544"/>
    <lineage>
        <taxon>Bacteria</taxon>
        <taxon>Pseudomonadati</taxon>
        <taxon>Pseudomonadota</taxon>
        <taxon>Gammaproteobacteria</taxon>
        <taxon>Alteromonadales</taxon>
        <taxon>Shewanellaceae</taxon>
        <taxon>Shewanella</taxon>
    </lineage>
</organism>
<evidence type="ECO:0000256" key="1">
    <source>
        <dbReference type="SAM" id="SignalP"/>
    </source>
</evidence>
<dbReference type="RefSeq" id="WP_153661860.1">
    <property type="nucleotide sequence ID" value="NZ_JAAIKR010000004.1"/>
</dbReference>
<comment type="caution">
    <text evidence="2">The sequence shown here is derived from an EMBL/GenBank/DDBJ whole genome shotgun (WGS) entry which is preliminary data.</text>
</comment>
<dbReference type="SUPFAM" id="SSF56935">
    <property type="entry name" value="Porins"/>
    <property type="match status" value="1"/>
</dbReference>
<dbReference type="Pfam" id="PF09694">
    <property type="entry name" value="Gcw_chp"/>
    <property type="match status" value="1"/>
</dbReference>
<dbReference type="InterPro" id="IPR010239">
    <property type="entry name" value="CHP02001"/>
</dbReference>
<dbReference type="EMBL" id="JAAIKR010000004">
    <property type="protein sequence ID" value="MBR9727575.1"/>
    <property type="molecule type" value="Genomic_DNA"/>
</dbReference>
<reference evidence="2 3" key="1">
    <citation type="submission" date="2020-02" db="EMBL/GenBank/DDBJ databases">
        <title>Shewanella WXL01 sp. nov., a marine bacterium isolated from green algae in Luhuitou Fringing Reef (Northern South China Sea).</title>
        <authorList>
            <person name="Wang X."/>
        </authorList>
    </citation>
    <scope>NUCLEOTIDE SEQUENCE [LARGE SCALE GENOMIC DNA]</scope>
    <source>
        <strain evidence="2 3">MCCC 1A01895</strain>
    </source>
</reference>
<feature type="signal peptide" evidence="1">
    <location>
        <begin position="1"/>
        <end position="23"/>
    </location>
</feature>
<evidence type="ECO:0008006" key="4">
    <source>
        <dbReference type="Google" id="ProtNLM"/>
    </source>
</evidence>
<dbReference type="Proteomes" id="UP000811844">
    <property type="component" value="Unassembled WGS sequence"/>
</dbReference>
<proteinExistence type="predicted"/>
<dbReference type="NCBIfam" id="TIGR02001">
    <property type="entry name" value="gcw_chp"/>
    <property type="match status" value="1"/>
</dbReference>
<keyword evidence="3" id="KW-1185">Reference proteome</keyword>
<gene>
    <name evidence="2" type="ORF">G3R48_06190</name>
</gene>
<keyword evidence="1" id="KW-0732">Signal</keyword>
<feature type="chain" id="PRO_5047290882" description="Outer membrane beta-barrel protein" evidence="1">
    <location>
        <begin position="24"/>
        <end position="229"/>
    </location>
</feature>
<sequence>MKKSITKAVALTAGLLMSSTVFAEVSGNIGATSDYLWRGVSQSSGAAIQGGVDYAHESGFYLGTWGSNVDFGDGTSYELDIYAGFGGEITEDLTYDINYLYYGYPDAPGSIDFGEVTVGLAWKAFDISYSHTVNGGDDIASSPLDSKDMIYVQANYSQPLTQKLTLGLHYGYSKGDVITSWFNTDSYSEYNVSLSAATDLGDVSFMVSKTDLDDDDAKLVIGYSFGFEL</sequence>